<reference evidence="2 3" key="1">
    <citation type="submission" date="2018-11" db="EMBL/GenBank/DDBJ databases">
        <title>Genome sequence of Apiotrichum porosum DSM 27194.</title>
        <authorList>
            <person name="Aliyu H."/>
            <person name="Gorte O."/>
            <person name="Ochsenreither K."/>
        </authorList>
    </citation>
    <scope>NUCLEOTIDE SEQUENCE [LARGE SCALE GENOMIC DNA]</scope>
    <source>
        <strain evidence="2 3">DSM 27194</strain>
    </source>
</reference>
<gene>
    <name evidence="2" type="ORF">EHS24_005073</name>
</gene>
<dbReference type="OrthoDB" id="2595994at2759"/>
<feature type="compositionally biased region" description="Basic and acidic residues" evidence="1">
    <location>
        <begin position="1"/>
        <end position="12"/>
    </location>
</feature>
<accession>A0A427Y6T8</accession>
<evidence type="ECO:0000313" key="3">
    <source>
        <dbReference type="Proteomes" id="UP000279236"/>
    </source>
</evidence>
<evidence type="ECO:0000313" key="2">
    <source>
        <dbReference type="EMBL" id="RSH86800.1"/>
    </source>
</evidence>
<dbReference type="Proteomes" id="UP000279236">
    <property type="component" value="Unassembled WGS sequence"/>
</dbReference>
<dbReference type="RefSeq" id="XP_028479585.1">
    <property type="nucleotide sequence ID" value="XM_028620613.1"/>
</dbReference>
<name>A0A427Y6T8_9TREE</name>
<sequence length="215" mass="23702">MPIKREREHDDSDSSATNTKKSRSAWTKEEEPLWRQVAVQVLKDNMVAAARASGHFPGRCLGSHLRPFLGQVKGIPIKRSAANTKTAGNKKSTAAKEKSPCSSSTSSSTVASRYIPTATEPSTPTKPCQPHTVLQMVKRKAEESDSAPESKASPSRKKDWTPKEEAIWLEIASKVLKDNMYSAVKADGRLTGRSRSTIHSHVTAFINNFVKTWKK</sequence>
<protein>
    <submittedName>
        <fullName evidence="2">Uncharacterized protein</fullName>
    </submittedName>
</protein>
<dbReference type="AlphaFoldDB" id="A0A427Y6T8"/>
<evidence type="ECO:0000256" key="1">
    <source>
        <dbReference type="SAM" id="MobiDB-lite"/>
    </source>
</evidence>
<feature type="region of interest" description="Disordered" evidence="1">
    <location>
        <begin position="138"/>
        <end position="161"/>
    </location>
</feature>
<proteinExistence type="predicted"/>
<comment type="caution">
    <text evidence="2">The sequence shown here is derived from an EMBL/GenBank/DDBJ whole genome shotgun (WGS) entry which is preliminary data.</text>
</comment>
<organism evidence="2 3">
    <name type="scientific">Apiotrichum porosum</name>
    <dbReference type="NCBI Taxonomy" id="105984"/>
    <lineage>
        <taxon>Eukaryota</taxon>
        <taxon>Fungi</taxon>
        <taxon>Dikarya</taxon>
        <taxon>Basidiomycota</taxon>
        <taxon>Agaricomycotina</taxon>
        <taxon>Tremellomycetes</taxon>
        <taxon>Trichosporonales</taxon>
        <taxon>Trichosporonaceae</taxon>
        <taxon>Apiotrichum</taxon>
    </lineage>
</organism>
<dbReference type="EMBL" id="RSCE01000002">
    <property type="protein sequence ID" value="RSH86800.1"/>
    <property type="molecule type" value="Genomic_DNA"/>
</dbReference>
<dbReference type="GeneID" id="39589616"/>
<feature type="region of interest" description="Disordered" evidence="1">
    <location>
        <begin position="1"/>
        <end position="32"/>
    </location>
</feature>
<keyword evidence="3" id="KW-1185">Reference proteome</keyword>
<feature type="region of interest" description="Disordered" evidence="1">
    <location>
        <begin position="80"/>
        <end position="112"/>
    </location>
</feature>
<feature type="compositionally biased region" description="Polar residues" evidence="1">
    <location>
        <begin position="81"/>
        <end position="92"/>
    </location>
</feature>